<sequence>MPVYKELIRELSASGFTSSGQIAKGRIYRAIPDGPYSCETNETVRGVKRPAAQFETEEEARAALIEFWEECEQALKKSGMPNWQTTYG</sequence>
<organism evidence="1 2">
    <name type="scientific">Stutzerimonas nitrititolerans</name>
    <dbReference type="NCBI Taxonomy" id="2482751"/>
    <lineage>
        <taxon>Bacteria</taxon>
        <taxon>Pseudomonadati</taxon>
        <taxon>Pseudomonadota</taxon>
        <taxon>Gammaproteobacteria</taxon>
        <taxon>Pseudomonadales</taxon>
        <taxon>Pseudomonadaceae</taxon>
        <taxon>Stutzerimonas</taxon>
    </lineage>
</organism>
<reference evidence="1 2" key="1">
    <citation type="submission" date="2018-10" db="EMBL/GenBank/DDBJ databases">
        <title>Pseudomonas sp. GL14 genome.</title>
        <authorList>
            <person name="Peng J."/>
            <person name="Liu Z.-P."/>
        </authorList>
    </citation>
    <scope>NUCLEOTIDE SEQUENCE [LARGE SCALE GENOMIC DNA]</scope>
    <source>
        <strain evidence="1 2">GL14</strain>
    </source>
</reference>
<name>A0ABX9V3Y3_9GAMM</name>
<dbReference type="GeneID" id="84610011"/>
<dbReference type="Proteomes" id="UP000269134">
    <property type="component" value="Unassembled WGS sequence"/>
</dbReference>
<evidence type="ECO:0000313" key="2">
    <source>
        <dbReference type="Proteomes" id="UP000269134"/>
    </source>
</evidence>
<comment type="caution">
    <text evidence="1">The sequence shown here is derived from an EMBL/GenBank/DDBJ whole genome shotgun (WGS) entry which is preliminary data.</text>
</comment>
<proteinExistence type="predicted"/>
<protein>
    <submittedName>
        <fullName evidence="1">Uncharacterized protein</fullName>
    </submittedName>
</protein>
<gene>
    <name evidence="1" type="ORF">EA795_13285</name>
</gene>
<dbReference type="EMBL" id="RFFL01000009">
    <property type="protein sequence ID" value="RMI00487.1"/>
    <property type="molecule type" value="Genomic_DNA"/>
</dbReference>
<dbReference type="RefSeq" id="WP_122077783.1">
    <property type="nucleotide sequence ID" value="NZ_RFFL01000009.1"/>
</dbReference>
<keyword evidence="2" id="KW-1185">Reference proteome</keyword>
<evidence type="ECO:0000313" key="1">
    <source>
        <dbReference type="EMBL" id="RMI00487.1"/>
    </source>
</evidence>
<accession>A0ABX9V3Y3</accession>